<protein>
    <submittedName>
        <fullName evidence="2">Uncharacterized protein</fullName>
    </submittedName>
</protein>
<reference evidence="2" key="1">
    <citation type="journal article" date="2021" name="Mol. Plant Microbe Interact.">
        <title>Complete Genome Sequence of the Plant-Pathogenic Fungus Colletotrichum lupini.</title>
        <authorList>
            <person name="Baroncelli R."/>
            <person name="Pensec F."/>
            <person name="Da Lio D."/>
            <person name="Boufleur T."/>
            <person name="Vicente I."/>
            <person name="Sarrocco S."/>
            <person name="Picot A."/>
            <person name="Baraldi E."/>
            <person name="Sukno S."/>
            <person name="Thon M."/>
            <person name="Le Floch G."/>
        </authorList>
    </citation>
    <scope>NUCLEOTIDE SEQUENCE</scope>
    <source>
        <strain evidence="2">IMI 504893</strain>
    </source>
</reference>
<keyword evidence="3" id="KW-1185">Reference proteome</keyword>
<gene>
    <name evidence="2" type="ORF">CLUP02_05991</name>
</gene>
<dbReference type="EMBL" id="CP019475">
    <property type="protein sequence ID" value="UQC80508.1"/>
    <property type="molecule type" value="Genomic_DNA"/>
</dbReference>
<name>A0A9Q8SNU8_9PEZI</name>
<dbReference type="GeneID" id="73340005"/>
<proteinExistence type="predicted"/>
<evidence type="ECO:0000313" key="3">
    <source>
        <dbReference type="Proteomes" id="UP000830671"/>
    </source>
</evidence>
<dbReference type="RefSeq" id="XP_049142138.1">
    <property type="nucleotide sequence ID" value="XM_049284995.1"/>
</dbReference>
<dbReference type="Proteomes" id="UP000830671">
    <property type="component" value="Chromosome 3"/>
</dbReference>
<evidence type="ECO:0000313" key="2">
    <source>
        <dbReference type="EMBL" id="UQC80508.1"/>
    </source>
</evidence>
<accession>A0A9Q8SNU8</accession>
<dbReference type="KEGG" id="clup:CLUP02_05991"/>
<feature type="region of interest" description="Disordered" evidence="1">
    <location>
        <begin position="21"/>
        <end position="42"/>
    </location>
</feature>
<organism evidence="2 3">
    <name type="scientific">Colletotrichum lupini</name>
    <dbReference type="NCBI Taxonomy" id="145971"/>
    <lineage>
        <taxon>Eukaryota</taxon>
        <taxon>Fungi</taxon>
        <taxon>Dikarya</taxon>
        <taxon>Ascomycota</taxon>
        <taxon>Pezizomycotina</taxon>
        <taxon>Sordariomycetes</taxon>
        <taxon>Hypocreomycetidae</taxon>
        <taxon>Glomerellales</taxon>
        <taxon>Glomerellaceae</taxon>
        <taxon>Colletotrichum</taxon>
        <taxon>Colletotrichum acutatum species complex</taxon>
    </lineage>
</organism>
<sequence length="305" mass="34353">MFPADCTTHVCPFILQYLKPSPPHPKGPKRPQVQDGDACGSESRPEISYLHYRTNSHERYQSIARLTNVVSRDLLMLSREQQPPYCTAVNLHPGLTTRGLNWELKGPFYDDKKHTVVAIFPPATSSGTIPTLHFPRVRMLPLQPHAIIRIPTRTHNTIQAENLNPFLSPFITTPSKMGKNFLPLLLTILIQPELWNFGDHRFPSAVLTVVKRRQLTGTCCRPPASLWLSACIPGTLRRCAQELQHRPAWRLQRTLSPPDSHGLSVWAVAGLYVDHLHNTGYNTISPQPAIRTSSVVKSTHIVQEN</sequence>
<evidence type="ECO:0000256" key="1">
    <source>
        <dbReference type="SAM" id="MobiDB-lite"/>
    </source>
</evidence>
<dbReference type="AlphaFoldDB" id="A0A9Q8SNU8"/>